<feature type="region of interest" description="Disordered" evidence="1">
    <location>
        <begin position="1"/>
        <end position="20"/>
    </location>
</feature>
<protein>
    <submittedName>
        <fullName evidence="3">Uncharacterized protein</fullName>
    </submittedName>
</protein>
<gene>
    <name evidence="3" type="ORF">TCAL_05724</name>
</gene>
<keyword evidence="2" id="KW-0812">Transmembrane</keyword>
<evidence type="ECO:0000313" key="3">
    <source>
        <dbReference type="EMBL" id="TRY62066.1"/>
    </source>
</evidence>
<dbReference type="AlphaFoldDB" id="A0A553N9D8"/>
<proteinExistence type="predicted"/>
<evidence type="ECO:0000313" key="4">
    <source>
        <dbReference type="Proteomes" id="UP000318571"/>
    </source>
</evidence>
<reference evidence="3 4" key="1">
    <citation type="journal article" date="2018" name="Nat. Ecol. Evol.">
        <title>Genomic signatures of mitonuclear coevolution across populations of Tigriopus californicus.</title>
        <authorList>
            <person name="Barreto F.S."/>
            <person name="Watson E.T."/>
            <person name="Lima T.G."/>
            <person name="Willett C.S."/>
            <person name="Edmands S."/>
            <person name="Li W."/>
            <person name="Burton R.S."/>
        </authorList>
    </citation>
    <scope>NUCLEOTIDE SEQUENCE [LARGE SCALE GENOMIC DNA]</scope>
    <source>
        <strain evidence="3 4">San Diego</strain>
    </source>
</reference>
<accession>A0A553N9D8</accession>
<dbReference type="EMBL" id="VCGU01000459">
    <property type="protein sequence ID" value="TRY62066.1"/>
    <property type="molecule type" value="Genomic_DNA"/>
</dbReference>
<sequence>MDTNSMSDQKSDSPDSSSNGLSPPIVIGLIVAGTGIVILVVICVVCMFWRKSKARTKDEMSDDGGFGLKPDDIKIQTLGRNYKINSIPNAENTDESRKTSACSTHSHNHHEVAPLLTNGSSHPERLDVVKHSNEPFRILDRATSTYIEPRTIASLSRQSSNTSQNMTMEEVTRSINPSAIIDRTRKEDPAARAPLADAESLFSAESMDIPNEIPASVLKSGLKSSTRRNPHGVGEFRRPQSDGITQEKRYVPKLPPKTRRGGGGLNGKTTGNGNRSSSQIGQVNDLKDPVGSSSRSKSENCLFTVAEDLDYDDLPESMVRPVLPPKSVPHLPPKQIINKSQNDLETIDHNFKSSLSELAQKLLEEDVDYDDPPPKESAEIKNGNRSEFGDYDEPISHAPHRKEFEDYDEPVEYKN</sequence>
<feature type="compositionally biased region" description="Basic and acidic residues" evidence="1">
    <location>
        <begin position="372"/>
        <end position="388"/>
    </location>
</feature>
<feature type="compositionally biased region" description="Acidic residues" evidence="1">
    <location>
        <begin position="405"/>
        <end position="415"/>
    </location>
</feature>
<feature type="compositionally biased region" description="Basic and acidic residues" evidence="1">
    <location>
        <begin position="234"/>
        <end position="250"/>
    </location>
</feature>
<evidence type="ECO:0000256" key="2">
    <source>
        <dbReference type="SAM" id="Phobius"/>
    </source>
</evidence>
<keyword evidence="4" id="KW-1185">Reference proteome</keyword>
<dbReference type="Proteomes" id="UP000318571">
    <property type="component" value="Chromosome 8"/>
</dbReference>
<organism evidence="3 4">
    <name type="scientific">Tigriopus californicus</name>
    <name type="common">Marine copepod</name>
    <dbReference type="NCBI Taxonomy" id="6832"/>
    <lineage>
        <taxon>Eukaryota</taxon>
        <taxon>Metazoa</taxon>
        <taxon>Ecdysozoa</taxon>
        <taxon>Arthropoda</taxon>
        <taxon>Crustacea</taxon>
        <taxon>Multicrustacea</taxon>
        <taxon>Hexanauplia</taxon>
        <taxon>Copepoda</taxon>
        <taxon>Harpacticoida</taxon>
        <taxon>Harpacticidae</taxon>
        <taxon>Tigriopus</taxon>
    </lineage>
</organism>
<keyword evidence="2" id="KW-0472">Membrane</keyword>
<feature type="region of interest" description="Disordered" evidence="1">
    <location>
        <begin position="364"/>
        <end position="415"/>
    </location>
</feature>
<name>A0A553N9D8_TIGCA</name>
<evidence type="ECO:0000256" key="1">
    <source>
        <dbReference type="SAM" id="MobiDB-lite"/>
    </source>
</evidence>
<comment type="caution">
    <text evidence="3">The sequence shown here is derived from an EMBL/GenBank/DDBJ whole genome shotgun (WGS) entry which is preliminary data.</text>
</comment>
<keyword evidence="2" id="KW-1133">Transmembrane helix</keyword>
<feature type="region of interest" description="Disordered" evidence="1">
    <location>
        <begin position="220"/>
        <end position="297"/>
    </location>
</feature>
<feature type="transmembrane region" description="Helical" evidence="2">
    <location>
        <begin position="25"/>
        <end position="49"/>
    </location>
</feature>